<evidence type="ECO:0000256" key="7">
    <source>
        <dbReference type="ARBA" id="ARBA00022918"/>
    </source>
</evidence>
<dbReference type="InterPro" id="IPR053134">
    <property type="entry name" value="RNA-dir_DNA_polymerase"/>
</dbReference>
<reference evidence="9 10" key="1">
    <citation type="journal article" date="2019" name="Sci. Rep.">
        <title>Orb-weaving spider Araneus ventricosus genome elucidates the spidroin gene catalogue.</title>
        <authorList>
            <person name="Kono N."/>
            <person name="Nakamura H."/>
            <person name="Ohtoshi R."/>
            <person name="Moran D.A.P."/>
            <person name="Shinohara A."/>
            <person name="Yoshida Y."/>
            <person name="Fujiwara M."/>
            <person name="Mori M."/>
            <person name="Tomita M."/>
            <person name="Arakawa K."/>
        </authorList>
    </citation>
    <scope>NUCLEOTIDE SEQUENCE [LARGE SCALE GENOMIC DNA]</scope>
</reference>
<feature type="domain" description="Reverse transcriptase" evidence="8">
    <location>
        <begin position="15"/>
        <end position="143"/>
    </location>
</feature>
<dbReference type="OrthoDB" id="6429476at2759"/>
<evidence type="ECO:0000256" key="3">
    <source>
        <dbReference type="ARBA" id="ARBA00022695"/>
    </source>
</evidence>
<dbReference type="Pfam" id="PF00078">
    <property type="entry name" value="RVT_1"/>
    <property type="match status" value="1"/>
</dbReference>
<dbReference type="PANTHER" id="PTHR24559:SF444">
    <property type="entry name" value="REVERSE TRANSCRIPTASE DOMAIN-CONTAINING PROTEIN"/>
    <property type="match status" value="1"/>
</dbReference>
<feature type="non-terminal residue" evidence="9">
    <location>
        <position position="1"/>
    </location>
</feature>
<dbReference type="Gene3D" id="3.10.10.10">
    <property type="entry name" value="HIV Type 1 Reverse Transcriptase, subunit A, domain 1"/>
    <property type="match status" value="1"/>
</dbReference>
<organism evidence="9 10">
    <name type="scientific">Araneus ventricosus</name>
    <name type="common">Orbweaver spider</name>
    <name type="synonym">Epeira ventricosa</name>
    <dbReference type="NCBI Taxonomy" id="182803"/>
    <lineage>
        <taxon>Eukaryota</taxon>
        <taxon>Metazoa</taxon>
        <taxon>Ecdysozoa</taxon>
        <taxon>Arthropoda</taxon>
        <taxon>Chelicerata</taxon>
        <taxon>Arachnida</taxon>
        <taxon>Araneae</taxon>
        <taxon>Araneomorphae</taxon>
        <taxon>Entelegynae</taxon>
        <taxon>Araneoidea</taxon>
        <taxon>Araneidae</taxon>
        <taxon>Araneus</taxon>
    </lineage>
</organism>
<evidence type="ECO:0000256" key="2">
    <source>
        <dbReference type="ARBA" id="ARBA00022679"/>
    </source>
</evidence>
<keyword evidence="7" id="KW-0695">RNA-directed DNA polymerase</keyword>
<dbReference type="EMBL" id="BGPR01288499">
    <property type="protein sequence ID" value="GBN40652.1"/>
    <property type="molecule type" value="Genomic_DNA"/>
</dbReference>
<gene>
    <name evidence="9" type="primary">pol_1789</name>
    <name evidence="9" type="ORF">AVEN_73226_1</name>
</gene>
<keyword evidence="3" id="KW-0548">Nucleotidyltransferase</keyword>
<dbReference type="InterPro" id="IPR043128">
    <property type="entry name" value="Rev_trsase/Diguanyl_cyclase"/>
</dbReference>
<keyword evidence="4" id="KW-0540">Nuclease</keyword>
<evidence type="ECO:0000256" key="5">
    <source>
        <dbReference type="ARBA" id="ARBA00022759"/>
    </source>
</evidence>
<dbReference type="InterPro" id="IPR000477">
    <property type="entry name" value="RT_dom"/>
</dbReference>
<proteinExistence type="predicted"/>
<name>A0A4Y2NNZ8_ARAVE</name>
<comment type="caution">
    <text evidence="9">The sequence shown here is derived from an EMBL/GenBank/DDBJ whole genome shotgun (WGS) entry which is preliminary data.</text>
</comment>
<keyword evidence="5" id="KW-0255">Endonuclease</keyword>
<dbReference type="Proteomes" id="UP000499080">
    <property type="component" value="Unassembled WGS sequence"/>
</dbReference>
<accession>A0A4Y2NNZ8</accession>
<evidence type="ECO:0000256" key="6">
    <source>
        <dbReference type="ARBA" id="ARBA00022801"/>
    </source>
</evidence>
<keyword evidence="1" id="KW-0645">Protease</keyword>
<keyword evidence="2" id="KW-0808">Transferase</keyword>
<evidence type="ECO:0000313" key="9">
    <source>
        <dbReference type="EMBL" id="GBN40652.1"/>
    </source>
</evidence>
<dbReference type="Gene3D" id="3.30.70.270">
    <property type="match status" value="1"/>
</dbReference>
<dbReference type="GO" id="GO:0008233">
    <property type="term" value="F:peptidase activity"/>
    <property type="evidence" value="ECO:0007669"/>
    <property type="project" value="UniProtKB-KW"/>
</dbReference>
<evidence type="ECO:0000256" key="1">
    <source>
        <dbReference type="ARBA" id="ARBA00022670"/>
    </source>
</evidence>
<evidence type="ECO:0000256" key="4">
    <source>
        <dbReference type="ARBA" id="ARBA00022722"/>
    </source>
</evidence>
<dbReference type="SUPFAM" id="SSF56672">
    <property type="entry name" value="DNA/RNA polymerases"/>
    <property type="match status" value="1"/>
</dbReference>
<dbReference type="AlphaFoldDB" id="A0A4Y2NNZ8"/>
<evidence type="ECO:0000313" key="10">
    <source>
        <dbReference type="Proteomes" id="UP000499080"/>
    </source>
</evidence>
<sequence>VHLKAHGLAQFTSCRKKHGSWRVSGDFRRLNAITIRDKYSLPHIQDFSIELHGKTVFSKLDLVKAYNQIPVNPTDIEKTAVTTPIGLFEYIRMSFGLRNAGRTFHLFIDEVLRSLNCFVYLDDILVASKKFFTHLNDSRQAFQRLEINITLF</sequence>
<dbReference type="CDD" id="cd01647">
    <property type="entry name" value="RT_LTR"/>
    <property type="match status" value="1"/>
</dbReference>
<protein>
    <submittedName>
        <fullName evidence="9">Retrovirus-related Pol polyprotein from transposon 297</fullName>
    </submittedName>
</protein>
<dbReference type="InterPro" id="IPR043502">
    <property type="entry name" value="DNA/RNA_pol_sf"/>
</dbReference>
<dbReference type="PANTHER" id="PTHR24559">
    <property type="entry name" value="TRANSPOSON TY3-I GAG-POL POLYPROTEIN"/>
    <property type="match status" value="1"/>
</dbReference>
<evidence type="ECO:0000259" key="8">
    <source>
        <dbReference type="Pfam" id="PF00078"/>
    </source>
</evidence>
<dbReference type="GO" id="GO:0006508">
    <property type="term" value="P:proteolysis"/>
    <property type="evidence" value="ECO:0007669"/>
    <property type="project" value="UniProtKB-KW"/>
</dbReference>
<keyword evidence="6" id="KW-0378">Hydrolase</keyword>
<dbReference type="GO" id="GO:0003964">
    <property type="term" value="F:RNA-directed DNA polymerase activity"/>
    <property type="evidence" value="ECO:0007669"/>
    <property type="project" value="UniProtKB-KW"/>
</dbReference>
<keyword evidence="10" id="KW-1185">Reference proteome</keyword>
<dbReference type="FunFam" id="3.10.10.10:FF:000007">
    <property type="entry name" value="Retrovirus-related Pol polyprotein from transposon 17.6-like Protein"/>
    <property type="match status" value="1"/>
</dbReference>
<dbReference type="GO" id="GO:0004519">
    <property type="term" value="F:endonuclease activity"/>
    <property type="evidence" value="ECO:0007669"/>
    <property type="project" value="UniProtKB-KW"/>
</dbReference>